<reference evidence="9 10" key="1">
    <citation type="submission" date="2015-09" db="EMBL/GenBank/DDBJ databases">
        <authorList>
            <consortium name="Pathogen Informatics"/>
        </authorList>
    </citation>
    <scope>NUCLEOTIDE SEQUENCE [LARGE SCALE GENOMIC DNA]</scope>
    <source>
        <strain evidence="9 10">2789STDY5834865</strain>
    </source>
</reference>
<gene>
    <name evidence="9" type="primary">dcuD</name>
    <name evidence="9" type="ORF">ERS852480_04062</name>
</gene>
<comment type="similarity">
    <text evidence="2">Belongs to the DcuC/DcuD transporter (TC 2.A.61) family.</text>
</comment>
<evidence type="ECO:0000256" key="3">
    <source>
        <dbReference type="ARBA" id="ARBA00022448"/>
    </source>
</evidence>
<protein>
    <submittedName>
        <fullName evidence="9">Anaerobic C4-dicarboxylate transporter</fullName>
    </submittedName>
</protein>
<dbReference type="InterPro" id="IPR004669">
    <property type="entry name" value="C4_dicarb_anaerob_car"/>
</dbReference>
<evidence type="ECO:0000313" key="10">
    <source>
        <dbReference type="Proteomes" id="UP000095512"/>
    </source>
</evidence>
<comment type="subcellular location">
    <subcellularLocation>
        <location evidence="1">Cell membrane</location>
        <topology evidence="1">Multi-pass membrane protein</topology>
    </subcellularLocation>
</comment>
<feature type="transmembrane region" description="Helical" evidence="8">
    <location>
        <begin position="116"/>
        <end position="133"/>
    </location>
</feature>
<dbReference type="AlphaFoldDB" id="A0A174R3J7"/>
<keyword evidence="5 8" id="KW-0812">Transmembrane</keyword>
<sequence>MNNAIAVMITLLYIVIVATLVIKKYNSVFVFLVSGMVILLIFAIIGGNSIMDDKTTGNAVIDVFAYAANAFKSNASGVGLTLMMVTGYAVYMSHIGASTKLAYLATKPLSKIKNPYIVLSMLFVIGTLLKMVITSHAGLAMLLMAIAFPILTSLGISKLSAATVMIMCGFVDWGPNDSSAIFAAENVVGMPMMDYFLTYQGKTASILIIICAVFLPIYLRHMDKKDVSDGISVSKADMPHDVSCPAYYAILPILPLVLITVFSFIPSINLDVVTANLLGLFFVFILELVRRRDRKEVTSDFSVVMKAMGNSFANVVSILIGAAVFAEAIKMLGGITIISNTLAAVKSAPIITMALMSMITFFAGMLLGSGNASWYAFGPLVPDVTAQMGVSTATIALPMQLSSGIGRCMSPVAGVVIAISGMAELDIMDIVKRCSIPAVVMYICNLVVSYSVV</sequence>
<accession>A0A174R3J7</accession>
<feature type="transmembrane region" description="Helical" evidence="8">
    <location>
        <begin position="309"/>
        <end position="329"/>
    </location>
</feature>
<evidence type="ECO:0000256" key="7">
    <source>
        <dbReference type="ARBA" id="ARBA00023136"/>
    </source>
</evidence>
<feature type="transmembrane region" description="Helical" evidence="8">
    <location>
        <begin position="29"/>
        <end position="51"/>
    </location>
</feature>
<feature type="transmembrane region" description="Helical" evidence="8">
    <location>
        <begin position="71"/>
        <end position="91"/>
    </location>
</feature>
<feature type="transmembrane region" description="Helical" evidence="8">
    <location>
        <begin position="6"/>
        <end position="22"/>
    </location>
</feature>
<dbReference type="InterPro" id="IPR018385">
    <property type="entry name" value="C4_dicarb_anaerob_car-like"/>
</dbReference>
<proteinExistence type="inferred from homology"/>
<keyword evidence="6 8" id="KW-1133">Transmembrane helix</keyword>
<dbReference type="Pfam" id="PF03606">
    <property type="entry name" value="DcuC"/>
    <property type="match status" value="1"/>
</dbReference>
<feature type="transmembrane region" description="Helical" evidence="8">
    <location>
        <begin position="272"/>
        <end position="289"/>
    </location>
</feature>
<dbReference type="RefSeq" id="WP_057572595.1">
    <property type="nucleotide sequence ID" value="NZ_CZAB01000051.1"/>
</dbReference>
<evidence type="ECO:0000256" key="1">
    <source>
        <dbReference type="ARBA" id="ARBA00004651"/>
    </source>
</evidence>
<dbReference type="NCBIfam" id="NF037994">
    <property type="entry name" value="DcuC_1"/>
    <property type="match status" value="1"/>
</dbReference>
<dbReference type="PANTHER" id="PTHR42002">
    <property type="entry name" value="ANAEROBIC C4-DICARBOXYLATE TRANSPORTER DCUC-RELATED"/>
    <property type="match status" value="1"/>
</dbReference>
<evidence type="ECO:0000256" key="8">
    <source>
        <dbReference type="SAM" id="Phobius"/>
    </source>
</evidence>
<feature type="transmembrane region" description="Helical" evidence="8">
    <location>
        <begin position="246"/>
        <end position="265"/>
    </location>
</feature>
<dbReference type="NCBIfam" id="TIGR00771">
    <property type="entry name" value="DcuC"/>
    <property type="match status" value="1"/>
</dbReference>
<dbReference type="PANTHER" id="PTHR42002:SF2">
    <property type="entry name" value="ANAEROBIC C4-DICARBOXYLATE TRANSPORTER DCUC-RELATED"/>
    <property type="match status" value="1"/>
</dbReference>
<keyword evidence="4" id="KW-1003">Cell membrane</keyword>
<dbReference type="EMBL" id="CZAB01000051">
    <property type="protein sequence ID" value="CUP77738.1"/>
    <property type="molecule type" value="Genomic_DNA"/>
</dbReference>
<dbReference type="Proteomes" id="UP000095512">
    <property type="component" value="Unassembled WGS sequence"/>
</dbReference>
<name>A0A174R3J7_9FIRM</name>
<keyword evidence="7 8" id="KW-0472">Membrane</keyword>
<evidence type="ECO:0000256" key="4">
    <source>
        <dbReference type="ARBA" id="ARBA00022475"/>
    </source>
</evidence>
<evidence type="ECO:0000256" key="2">
    <source>
        <dbReference type="ARBA" id="ARBA00005275"/>
    </source>
</evidence>
<evidence type="ECO:0000256" key="5">
    <source>
        <dbReference type="ARBA" id="ARBA00022692"/>
    </source>
</evidence>
<feature type="transmembrane region" description="Helical" evidence="8">
    <location>
        <begin position="139"/>
        <end position="157"/>
    </location>
</feature>
<organism evidence="9 10">
    <name type="scientific">Enterocloster clostridioformis</name>
    <dbReference type="NCBI Taxonomy" id="1531"/>
    <lineage>
        <taxon>Bacteria</taxon>
        <taxon>Bacillati</taxon>
        <taxon>Bacillota</taxon>
        <taxon>Clostridia</taxon>
        <taxon>Lachnospirales</taxon>
        <taxon>Lachnospiraceae</taxon>
        <taxon>Enterocloster</taxon>
    </lineage>
</organism>
<evidence type="ECO:0000313" key="9">
    <source>
        <dbReference type="EMBL" id="CUP77738.1"/>
    </source>
</evidence>
<feature type="transmembrane region" description="Helical" evidence="8">
    <location>
        <begin position="199"/>
        <end position="219"/>
    </location>
</feature>
<keyword evidence="3" id="KW-0813">Transport</keyword>
<dbReference type="GO" id="GO:0015556">
    <property type="term" value="F:C4-dicarboxylate transmembrane transporter activity"/>
    <property type="evidence" value="ECO:0007669"/>
    <property type="project" value="InterPro"/>
</dbReference>
<dbReference type="GO" id="GO:0005886">
    <property type="term" value="C:plasma membrane"/>
    <property type="evidence" value="ECO:0007669"/>
    <property type="project" value="UniProtKB-SubCell"/>
</dbReference>
<feature type="transmembrane region" description="Helical" evidence="8">
    <location>
        <begin position="350"/>
        <end position="377"/>
    </location>
</feature>
<evidence type="ECO:0000256" key="6">
    <source>
        <dbReference type="ARBA" id="ARBA00022989"/>
    </source>
</evidence>